<feature type="domain" description="Flagellin N-terminal" evidence="6">
    <location>
        <begin position="3"/>
        <end position="139"/>
    </location>
</feature>
<evidence type="ECO:0000259" key="6">
    <source>
        <dbReference type="Pfam" id="PF00669"/>
    </source>
</evidence>
<dbReference type="Proteomes" id="UP000621540">
    <property type="component" value="Unassembled WGS sequence"/>
</dbReference>
<comment type="subcellular location">
    <subcellularLocation>
        <location evidence="4">Secreted</location>
    </subcellularLocation>
    <subcellularLocation>
        <location evidence="4">Bacterial flagellum</location>
    </subcellularLocation>
</comment>
<keyword evidence="4" id="KW-0964">Secreted</keyword>
<dbReference type="PANTHER" id="PTHR42792:SF2">
    <property type="entry name" value="FLAGELLIN"/>
    <property type="match status" value="1"/>
</dbReference>
<dbReference type="Pfam" id="PF00669">
    <property type="entry name" value="Flagellin_N"/>
    <property type="match status" value="1"/>
</dbReference>
<feature type="domain" description="Flagellin C-terminal" evidence="7">
    <location>
        <begin position="386"/>
        <end position="471"/>
    </location>
</feature>
<dbReference type="Gene3D" id="6.10.10.10">
    <property type="entry name" value="Flagellar export chaperone, C-terminal domain"/>
    <property type="match status" value="1"/>
</dbReference>
<evidence type="ECO:0000313" key="8">
    <source>
        <dbReference type="EMBL" id="MBC5754234.1"/>
    </source>
</evidence>
<comment type="caution">
    <text evidence="8">The sequence shown here is derived from an EMBL/GenBank/DDBJ whole genome shotgun (WGS) entry which is preliminary data.</text>
</comment>
<dbReference type="SUPFAM" id="SSF64518">
    <property type="entry name" value="Phase 1 flagellin"/>
    <property type="match status" value="1"/>
</dbReference>
<evidence type="ECO:0000256" key="2">
    <source>
        <dbReference type="ARBA" id="ARBA00020110"/>
    </source>
</evidence>
<comment type="similarity">
    <text evidence="1 4">Belongs to the bacterial flagellin family.</text>
</comment>
<proteinExistence type="inferred from homology"/>
<dbReference type="RefSeq" id="WP_186982332.1">
    <property type="nucleotide sequence ID" value="NZ_JACOQH010000006.1"/>
</dbReference>
<reference evidence="8 9" key="1">
    <citation type="submission" date="2020-08" db="EMBL/GenBank/DDBJ databases">
        <title>Genome public.</title>
        <authorList>
            <person name="Liu C."/>
            <person name="Sun Q."/>
        </authorList>
    </citation>
    <scope>NUCLEOTIDE SEQUENCE [LARGE SCALE GENOMIC DNA]</scope>
    <source>
        <strain evidence="8 9">BX0805</strain>
    </source>
</reference>
<keyword evidence="8" id="KW-0282">Flagellum</keyword>
<dbReference type="InterPro" id="IPR001029">
    <property type="entry name" value="Flagellin_N"/>
</dbReference>
<keyword evidence="5" id="KW-0175">Coiled coil</keyword>
<name>A0ABR7IBT3_9FIRM</name>
<dbReference type="InterPro" id="IPR046358">
    <property type="entry name" value="Flagellin_C"/>
</dbReference>
<protein>
    <recommendedName>
        <fullName evidence="2 4">Flagellin</fullName>
    </recommendedName>
</protein>
<feature type="coiled-coil region" evidence="5">
    <location>
        <begin position="49"/>
        <end position="79"/>
    </location>
</feature>
<dbReference type="Pfam" id="PF00700">
    <property type="entry name" value="Flagellin_C"/>
    <property type="match status" value="1"/>
</dbReference>
<evidence type="ECO:0000256" key="4">
    <source>
        <dbReference type="RuleBase" id="RU362073"/>
    </source>
</evidence>
<keyword evidence="8" id="KW-0966">Cell projection</keyword>
<evidence type="ECO:0000256" key="5">
    <source>
        <dbReference type="SAM" id="Coils"/>
    </source>
</evidence>
<dbReference type="InterPro" id="IPR001492">
    <property type="entry name" value="Flagellin"/>
</dbReference>
<keyword evidence="8" id="KW-0969">Cilium</keyword>
<evidence type="ECO:0000313" key="9">
    <source>
        <dbReference type="Proteomes" id="UP000621540"/>
    </source>
</evidence>
<sequence>MKVNHNISAVISNSQLLRTESNLTDSIERLSSGLRINNAKDDPAGLAISNKMQQQINGIEQANRNAQNATSALNTADGALNEVTSILQRMRELSVQAANDTNTQEDKQASQAEIDKLVEEVDRISKDTEYNSQSLLDGTMDTRVYGKNVGRINISDYVATGDYKVNVTATGEKAEFDYAADLVTELRPADGEETELNINGYKVTIEATDTDEAIKEKIRTCAEKGDAVADIQADGTVKFTSAAYGSLEKLDISYKVTNIESEEFTETQITGTPVFGKDAEVTLVFKNDAAEPGSNFEKTATVTTSGNRIKVTDKDGFSIDFLLDDNFDTTQNNPVKLEVTDMGTMEVQVGANEHQLVKARIPKISSETLYLDTVDVTTMAGPDKAMDTLDDAIAMVSDARSKIGAYTNRLDYSSSSLAQTDEDLTAAFSRIKDIDMATEMTTYANQQVLQQAGTSVLAQANDIPQQVLQLLQ</sequence>
<evidence type="ECO:0000259" key="7">
    <source>
        <dbReference type="Pfam" id="PF00700"/>
    </source>
</evidence>
<dbReference type="Gene3D" id="1.20.1330.10">
    <property type="entry name" value="f41 fragment of flagellin, N-terminal domain"/>
    <property type="match status" value="2"/>
</dbReference>
<evidence type="ECO:0000256" key="1">
    <source>
        <dbReference type="ARBA" id="ARBA00005709"/>
    </source>
</evidence>
<keyword evidence="3 4" id="KW-0975">Bacterial flagellum</keyword>
<dbReference type="Gene3D" id="3.30.70.2120">
    <property type="match status" value="1"/>
</dbReference>
<dbReference type="PRINTS" id="PR00207">
    <property type="entry name" value="FLAGELLIN"/>
</dbReference>
<evidence type="ECO:0000256" key="3">
    <source>
        <dbReference type="ARBA" id="ARBA00023143"/>
    </source>
</evidence>
<comment type="function">
    <text evidence="4">Flagellin is the subunit protein which polymerizes to form the filaments of bacterial flagella.</text>
</comment>
<dbReference type="PANTHER" id="PTHR42792">
    <property type="entry name" value="FLAGELLIN"/>
    <property type="match status" value="1"/>
</dbReference>
<organism evidence="8 9">
    <name type="scientific">Roseburia yibonii</name>
    <dbReference type="NCBI Taxonomy" id="2763063"/>
    <lineage>
        <taxon>Bacteria</taxon>
        <taxon>Bacillati</taxon>
        <taxon>Bacillota</taxon>
        <taxon>Clostridia</taxon>
        <taxon>Lachnospirales</taxon>
        <taxon>Lachnospiraceae</taxon>
        <taxon>Roseburia</taxon>
    </lineage>
</organism>
<gene>
    <name evidence="8" type="ORF">H8Z76_09470</name>
</gene>
<keyword evidence="9" id="KW-1185">Reference proteome</keyword>
<dbReference type="EMBL" id="JACOQH010000006">
    <property type="protein sequence ID" value="MBC5754234.1"/>
    <property type="molecule type" value="Genomic_DNA"/>
</dbReference>
<dbReference type="InterPro" id="IPR042187">
    <property type="entry name" value="Flagellin_C_sub2"/>
</dbReference>
<accession>A0ABR7IBT3</accession>